<protein>
    <recommendedName>
        <fullName evidence="4">BRCT domain-containing protein</fullName>
    </recommendedName>
</protein>
<organism evidence="2 3">
    <name type="scientific">Malurus cyaneus samueli</name>
    <dbReference type="NCBI Taxonomy" id="2593467"/>
    <lineage>
        <taxon>Eukaryota</taxon>
        <taxon>Metazoa</taxon>
        <taxon>Chordata</taxon>
        <taxon>Craniata</taxon>
        <taxon>Vertebrata</taxon>
        <taxon>Euteleostomi</taxon>
        <taxon>Archelosauria</taxon>
        <taxon>Archosauria</taxon>
        <taxon>Dinosauria</taxon>
        <taxon>Saurischia</taxon>
        <taxon>Theropoda</taxon>
        <taxon>Coelurosauria</taxon>
        <taxon>Aves</taxon>
        <taxon>Neognathae</taxon>
        <taxon>Neoaves</taxon>
        <taxon>Telluraves</taxon>
        <taxon>Australaves</taxon>
        <taxon>Passeriformes</taxon>
        <taxon>Meliphagoidea</taxon>
        <taxon>Maluridae</taxon>
        <taxon>Malurus</taxon>
    </lineage>
</organism>
<evidence type="ECO:0008006" key="4">
    <source>
        <dbReference type="Google" id="ProtNLM"/>
    </source>
</evidence>
<reference evidence="2" key="2">
    <citation type="submission" date="2025-09" db="UniProtKB">
        <authorList>
            <consortium name="Ensembl"/>
        </authorList>
    </citation>
    <scope>IDENTIFICATION</scope>
</reference>
<dbReference type="InterPro" id="IPR051590">
    <property type="entry name" value="Replication_Regulatory_Kinase"/>
</dbReference>
<dbReference type="Proteomes" id="UP000694560">
    <property type="component" value="Unplaced"/>
</dbReference>
<reference evidence="2" key="1">
    <citation type="submission" date="2025-08" db="UniProtKB">
        <authorList>
            <consortium name="Ensembl"/>
        </authorList>
    </citation>
    <scope>IDENTIFICATION</scope>
</reference>
<evidence type="ECO:0000313" key="2">
    <source>
        <dbReference type="Ensembl" id="ENSMCSP00000005624.1"/>
    </source>
</evidence>
<dbReference type="PANTHER" id="PTHR15375">
    <property type="entry name" value="ACTIVATOR OF S-PHASE KINASE-RELATED"/>
    <property type="match status" value="1"/>
</dbReference>
<feature type="compositionally biased region" description="Polar residues" evidence="1">
    <location>
        <begin position="102"/>
        <end position="115"/>
    </location>
</feature>
<name>A0A8C5TCP9_9PASS</name>
<proteinExistence type="predicted"/>
<dbReference type="InterPro" id="IPR036420">
    <property type="entry name" value="BRCT_dom_sf"/>
</dbReference>
<dbReference type="GO" id="GO:0043539">
    <property type="term" value="F:protein serine/threonine kinase activator activity"/>
    <property type="evidence" value="ECO:0007669"/>
    <property type="project" value="TreeGrafter"/>
</dbReference>
<dbReference type="GO" id="GO:0010571">
    <property type="term" value="P:positive regulation of nuclear cell cycle DNA replication"/>
    <property type="evidence" value="ECO:0007669"/>
    <property type="project" value="TreeGrafter"/>
</dbReference>
<evidence type="ECO:0000313" key="3">
    <source>
        <dbReference type="Proteomes" id="UP000694560"/>
    </source>
</evidence>
<dbReference type="GO" id="GO:1901987">
    <property type="term" value="P:regulation of cell cycle phase transition"/>
    <property type="evidence" value="ECO:0007669"/>
    <property type="project" value="TreeGrafter"/>
</dbReference>
<feature type="region of interest" description="Disordered" evidence="1">
    <location>
        <begin position="1"/>
        <end position="47"/>
    </location>
</feature>
<dbReference type="GO" id="GO:0031431">
    <property type="term" value="C:Dbf4-dependent protein kinase complex"/>
    <property type="evidence" value="ECO:0007669"/>
    <property type="project" value="TreeGrafter"/>
</dbReference>
<dbReference type="PANTHER" id="PTHR15375:SF24">
    <property type="entry name" value="PROTEIN DBF4 HOMOLOG B"/>
    <property type="match status" value="1"/>
</dbReference>
<accession>A0A8C5TCP9</accession>
<feature type="compositionally biased region" description="Basic and acidic residues" evidence="1">
    <location>
        <begin position="87"/>
        <end position="101"/>
    </location>
</feature>
<keyword evidence="3" id="KW-1185">Reference proteome</keyword>
<dbReference type="AlphaFoldDB" id="A0A8C5TCP9"/>
<dbReference type="Ensembl" id="ENSMCST00000005750.1">
    <property type="protein sequence ID" value="ENSMCSP00000005624.1"/>
    <property type="gene ID" value="ENSMCSG00000004066.1"/>
</dbReference>
<dbReference type="OrthoDB" id="21380at2759"/>
<sequence>ALHANKADPCVPHEQHLPRARHRPPSQLPGSAMAGTASTRPLRGQSFYLDLPSGRSARELAEAIGRLGGVTESFLSKEVTCVVSSNREAKRGQARTREEKQNNPASEGTKSTSSVPAAPKGNPTRPRQKLPDTVRAPKVLATSKFGPRGLLG</sequence>
<evidence type="ECO:0000256" key="1">
    <source>
        <dbReference type="SAM" id="MobiDB-lite"/>
    </source>
</evidence>
<dbReference type="SUPFAM" id="SSF52113">
    <property type="entry name" value="BRCT domain"/>
    <property type="match status" value="1"/>
</dbReference>
<feature type="region of interest" description="Disordered" evidence="1">
    <location>
        <begin position="81"/>
        <end position="152"/>
    </location>
</feature>